<evidence type="ECO:0000256" key="1">
    <source>
        <dbReference type="SAM" id="MobiDB-lite"/>
    </source>
</evidence>
<proteinExistence type="predicted"/>
<dbReference type="STRING" id="522306.CAP2UW1_3087"/>
<dbReference type="EMBL" id="CP001715">
    <property type="protein sequence ID" value="ACV36360.1"/>
    <property type="molecule type" value="Genomic_DNA"/>
</dbReference>
<feature type="compositionally biased region" description="Basic and acidic residues" evidence="1">
    <location>
        <begin position="122"/>
        <end position="139"/>
    </location>
</feature>
<organism evidence="2">
    <name type="scientific">Accumulibacter regalis</name>
    <dbReference type="NCBI Taxonomy" id="522306"/>
    <lineage>
        <taxon>Bacteria</taxon>
        <taxon>Pseudomonadati</taxon>
        <taxon>Pseudomonadota</taxon>
        <taxon>Betaproteobacteria</taxon>
        <taxon>Candidatus Accumulibacter</taxon>
    </lineage>
</organism>
<reference evidence="2" key="2">
    <citation type="submission" date="2009-09" db="EMBL/GenBank/DDBJ databases">
        <title>Complete sequence of chromosome of Candidatus Accumulibacter phosphatis clade IIA str. UW-1.</title>
        <authorList>
            <consortium name="US DOE Joint Genome Institute"/>
            <person name="Martin H.G."/>
            <person name="Ivanova N."/>
            <person name="Kunin V."/>
            <person name="Warnecke F."/>
            <person name="Barry K."/>
            <person name="He S."/>
            <person name="Salamov A."/>
            <person name="Szeto E."/>
            <person name="Dalin E."/>
            <person name="Pangilinan J.L."/>
            <person name="Lapidus A."/>
            <person name="Lowry S."/>
            <person name="Kyrpides N.C."/>
            <person name="McMahon K.D."/>
            <person name="Hugenholtz P."/>
        </authorList>
    </citation>
    <scope>NUCLEOTIDE SEQUENCE [LARGE SCALE GENOMIC DNA]</scope>
    <source>
        <strain evidence="2">UW-1</strain>
    </source>
</reference>
<sequence>MARCWGSRAHPNLRRFPDREPWLARWAGDIHLLMPAESRMMDAVISSLQPVGWGEPANPNTRSSHDRSAIVSPCVRRRGERWSGWIHPFVLPGSAIMDVVNSADCQQSKKCVRARATRRLLEQRRQERPLGEPQRERARQRQPGRRFPLCPELDRQRVSKHPGMDLPLPMDQALFPVVGAAGRLPKLEGSRGVGSGGAAAPSRQLPGKPLSGNGQ</sequence>
<dbReference type="AlphaFoldDB" id="C7RUW5"/>
<reference evidence="2" key="1">
    <citation type="submission" date="2009-08" db="EMBL/GenBank/DDBJ databases">
        <authorList>
            <consortium name="US DOE Joint Genome Institute"/>
            <person name="Lucas S."/>
            <person name="Copeland A."/>
            <person name="Lapidus A."/>
            <person name="Glavina del Rio T."/>
            <person name="Dalin E."/>
            <person name="Tice H."/>
            <person name="Bruce D."/>
            <person name="Barry K."/>
            <person name="Pitluck S."/>
            <person name="Lowry S."/>
            <person name="Larimer F."/>
            <person name="Land M."/>
            <person name="Hauser L."/>
            <person name="Kyrpides N."/>
            <person name="Ivanova N."/>
            <person name="McMahon K.D."/>
            <person name="Hugenholtz P."/>
        </authorList>
    </citation>
    <scope>NUCLEOTIDE SEQUENCE</scope>
    <source>
        <strain evidence="2">UW-1</strain>
    </source>
</reference>
<name>C7RUW5_ACCRE</name>
<dbReference type="HOGENOM" id="CLU_1280866_0_0_4"/>
<protein>
    <submittedName>
        <fullName evidence="2">Uncharacterized protein</fullName>
    </submittedName>
</protein>
<gene>
    <name evidence="2" type="ordered locus">CAP2UW1_3087</name>
</gene>
<feature type="region of interest" description="Disordered" evidence="1">
    <location>
        <begin position="122"/>
        <end position="165"/>
    </location>
</feature>
<dbReference type="KEGG" id="app:CAP2UW1_3087"/>
<accession>C7RUW5</accession>
<evidence type="ECO:0000313" key="2">
    <source>
        <dbReference type="EMBL" id="ACV36360.1"/>
    </source>
</evidence>
<feature type="region of interest" description="Disordered" evidence="1">
    <location>
        <begin position="185"/>
        <end position="215"/>
    </location>
</feature>